<dbReference type="Gene3D" id="3.40.50.1980">
    <property type="entry name" value="Nitrogenase molybdenum iron protein domain"/>
    <property type="match status" value="2"/>
</dbReference>
<dbReference type="InterPro" id="IPR002491">
    <property type="entry name" value="ABC_transptr_periplasmic_BD"/>
</dbReference>
<protein>
    <submittedName>
        <fullName evidence="2">ABC transporter substrate-binding protein</fullName>
    </submittedName>
</protein>
<dbReference type="InterPro" id="IPR050902">
    <property type="entry name" value="ABC_Transporter_SBP"/>
</dbReference>
<dbReference type="KEGG" id="pacr:FXN63_14330"/>
<dbReference type="Pfam" id="PF01497">
    <property type="entry name" value="Peripla_BP_2"/>
    <property type="match status" value="1"/>
</dbReference>
<gene>
    <name evidence="2" type="ORF">FXN63_14330</name>
</gene>
<proteinExistence type="predicted"/>
<dbReference type="RefSeq" id="WP_148815924.1">
    <property type="nucleotide sequence ID" value="NZ_CP043046.1"/>
</dbReference>
<evidence type="ECO:0000259" key="1">
    <source>
        <dbReference type="PROSITE" id="PS50983"/>
    </source>
</evidence>
<name>A0A5C0AWU5_9BURK</name>
<feature type="domain" description="Fe/B12 periplasmic-binding" evidence="1">
    <location>
        <begin position="54"/>
        <end position="299"/>
    </location>
</feature>
<dbReference type="OrthoDB" id="9797736at2"/>
<evidence type="ECO:0000313" key="2">
    <source>
        <dbReference type="EMBL" id="QEI06879.1"/>
    </source>
</evidence>
<dbReference type="Proteomes" id="UP000325161">
    <property type="component" value="Chromosome"/>
</dbReference>
<dbReference type="PROSITE" id="PS50983">
    <property type="entry name" value="FE_B12_PBP"/>
    <property type="match status" value="1"/>
</dbReference>
<dbReference type="EMBL" id="CP043046">
    <property type="protein sequence ID" value="QEI06879.1"/>
    <property type="molecule type" value="Genomic_DNA"/>
</dbReference>
<evidence type="ECO:0000313" key="3">
    <source>
        <dbReference type="Proteomes" id="UP000325161"/>
    </source>
</evidence>
<accession>A0A5C0AWU5</accession>
<reference evidence="2 3" key="1">
    <citation type="submission" date="2019-08" db="EMBL/GenBank/DDBJ databases">
        <title>Amphibian skin-associated Pigmentiphaga: genome sequence and occurrence across geography and hosts.</title>
        <authorList>
            <person name="Bletz M.C."/>
            <person name="Bunk B."/>
            <person name="Sproeer C."/>
            <person name="Biwer P."/>
            <person name="Reiter S."/>
            <person name="Rabemananjara F.C.E."/>
            <person name="Schulz S."/>
            <person name="Overmann J."/>
            <person name="Vences M."/>
        </authorList>
    </citation>
    <scope>NUCLEOTIDE SEQUENCE [LARGE SCALE GENOMIC DNA]</scope>
    <source>
        <strain evidence="2 3">Mada1488</strain>
    </source>
</reference>
<dbReference type="PANTHER" id="PTHR30535:SF4">
    <property type="entry name" value="HEMIN-BINDING PERIPLASMIC PROTEIN HMUT"/>
    <property type="match status" value="1"/>
</dbReference>
<dbReference type="SUPFAM" id="SSF53807">
    <property type="entry name" value="Helical backbone' metal receptor"/>
    <property type="match status" value="1"/>
</dbReference>
<dbReference type="AlphaFoldDB" id="A0A5C0AWU5"/>
<dbReference type="PANTHER" id="PTHR30535">
    <property type="entry name" value="VITAMIN B12-BINDING PROTEIN"/>
    <property type="match status" value="1"/>
</dbReference>
<organism evidence="2 3">
    <name type="scientific">Pigmentiphaga aceris</name>
    <dbReference type="NCBI Taxonomy" id="1940612"/>
    <lineage>
        <taxon>Bacteria</taxon>
        <taxon>Pseudomonadati</taxon>
        <taxon>Pseudomonadota</taxon>
        <taxon>Betaproteobacteria</taxon>
        <taxon>Burkholderiales</taxon>
        <taxon>Alcaligenaceae</taxon>
        <taxon>Pigmentiphaga</taxon>
    </lineage>
</organism>
<keyword evidence="3" id="KW-1185">Reference proteome</keyword>
<sequence length="299" mass="31218">MREGVRPKALARVMNVLLQSGGQHAATVGVRLARPLAGGLLALACLQPALAAERLVVLSSDIAEIAVALGKASEVVGRDRASKAPELAAATDIGSSRSLSAEPVMRLKPTLVIGTELAQPPAIYQQLETLGVKTAKLGAKADGSDYAQVIRAMGKLVNAQANAEKLATDWEASMRQAGMPPVAGKPPRVLITYDGKVVGGRNTASDTLIRAAGGVNAADSIDGYKPLNPEAVAGLAPDIVLIGEHNRAVYGSLDQFRARPDIAATPAGKQGKVFEIVVQKYFTVNLHSPAVVQELRARF</sequence>